<comment type="caution">
    <text evidence="2">The sequence shown here is derived from an EMBL/GenBank/DDBJ whole genome shotgun (WGS) entry which is preliminary data.</text>
</comment>
<reference evidence="2" key="1">
    <citation type="journal article" date="2022" name="Int. J. Mol. Sci.">
        <title>Draft Genome of Tanacetum Coccineum: Genomic Comparison of Closely Related Tanacetum-Family Plants.</title>
        <authorList>
            <person name="Yamashiro T."/>
            <person name="Shiraishi A."/>
            <person name="Nakayama K."/>
            <person name="Satake H."/>
        </authorList>
    </citation>
    <scope>NUCLEOTIDE SEQUENCE</scope>
</reference>
<dbReference type="EMBL" id="BQNB010008646">
    <property type="protein sequence ID" value="GJS52296.1"/>
    <property type="molecule type" value="Genomic_DNA"/>
</dbReference>
<protein>
    <submittedName>
        <fullName evidence="2">Uncharacterized protein</fullName>
    </submittedName>
</protein>
<organism evidence="2 3">
    <name type="scientific">Tanacetum coccineum</name>
    <dbReference type="NCBI Taxonomy" id="301880"/>
    <lineage>
        <taxon>Eukaryota</taxon>
        <taxon>Viridiplantae</taxon>
        <taxon>Streptophyta</taxon>
        <taxon>Embryophyta</taxon>
        <taxon>Tracheophyta</taxon>
        <taxon>Spermatophyta</taxon>
        <taxon>Magnoliopsida</taxon>
        <taxon>eudicotyledons</taxon>
        <taxon>Gunneridae</taxon>
        <taxon>Pentapetalae</taxon>
        <taxon>asterids</taxon>
        <taxon>campanulids</taxon>
        <taxon>Asterales</taxon>
        <taxon>Asteraceae</taxon>
        <taxon>Asteroideae</taxon>
        <taxon>Anthemideae</taxon>
        <taxon>Anthemidinae</taxon>
        <taxon>Tanacetum</taxon>
    </lineage>
</organism>
<gene>
    <name evidence="2" type="ORF">Tco_0625658</name>
</gene>
<reference evidence="2" key="2">
    <citation type="submission" date="2022-01" db="EMBL/GenBank/DDBJ databases">
        <authorList>
            <person name="Yamashiro T."/>
            <person name="Shiraishi A."/>
            <person name="Satake H."/>
            <person name="Nakayama K."/>
        </authorList>
    </citation>
    <scope>NUCLEOTIDE SEQUENCE</scope>
</reference>
<feature type="region of interest" description="Disordered" evidence="1">
    <location>
        <begin position="1"/>
        <end position="48"/>
    </location>
</feature>
<sequence length="122" mass="13632">MANKHVNDKIIDVKQEEEEREAQLKSVGVKSPRKDFDDSSLSEEHPNLAECGQRYQMKKVDATIVLTPMGLYYHVNSVDPDAEDDEDDDKGSIQSRDLLDSGLKSGSSLYLATMSSFTLTAY</sequence>
<evidence type="ECO:0000313" key="2">
    <source>
        <dbReference type="EMBL" id="GJS52296.1"/>
    </source>
</evidence>
<feature type="compositionally biased region" description="Basic and acidic residues" evidence="1">
    <location>
        <begin position="1"/>
        <end position="14"/>
    </location>
</feature>
<feature type="region of interest" description="Disordered" evidence="1">
    <location>
        <begin position="76"/>
        <end position="103"/>
    </location>
</feature>
<feature type="compositionally biased region" description="Acidic residues" evidence="1">
    <location>
        <begin position="80"/>
        <end position="89"/>
    </location>
</feature>
<dbReference type="Proteomes" id="UP001151760">
    <property type="component" value="Unassembled WGS sequence"/>
</dbReference>
<proteinExistence type="predicted"/>
<accession>A0ABQ4WHG9</accession>
<evidence type="ECO:0000313" key="3">
    <source>
        <dbReference type="Proteomes" id="UP001151760"/>
    </source>
</evidence>
<name>A0ABQ4WHG9_9ASTR</name>
<evidence type="ECO:0000256" key="1">
    <source>
        <dbReference type="SAM" id="MobiDB-lite"/>
    </source>
</evidence>
<feature type="compositionally biased region" description="Basic and acidic residues" evidence="1">
    <location>
        <begin position="32"/>
        <end position="47"/>
    </location>
</feature>
<keyword evidence="3" id="KW-1185">Reference proteome</keyword>